<feature type="domain" description="SH3" evidence="5">
    <location>
        <begin position="1064"/>
        <end position="1125"/>
    </location>
</feature>
<dbReference type="PANTHER" id="PTHR46218:SF4">
    <property type="entry name" value="LIM AND SH3 DOMAIN PROTEIN LASP"/>
    <property type="match status" value="1"/>
</dbReference>
<feature type="compositionally biased region" description="Polar residues" evidence="4">
    <location>
        <begin position="442"/>
        <end position="466"/>
    </location>
</feature>
<feature type="region of interest" description="Disordered" evidence="4">
    <location>
        <begin position="1125"/>
        <end position="1194"/>
    </location>
</feature>
<feature type="compositionally biased region" description="Polar residues" evidence="4">
    <location>
        <begin position="1185"/>
        <end position="1194"/>
    </location>
</feature>
<dbReference type="AlphaFoldDB" id="A0AAD5TNE6"/>
<feature type="compositionally biased region" description="Low complexity" evidence="4">
    <location>
        <begin position="416"/>
        <end position="436"/>
    </location>
</feature>
<evidence type="ECO:0000256" key="4">
    <source>
        <dbReference type="SAM" id="MobiDB-lite"/>
    </source>
</evidence>
<feature type="compositionally biased region" description="Low complexity" evidence="4">
    <location>
        <begin position="836"/>
        <end position="851"/>
    </location>
</feature>
<dbReference type="EMBL" id="JADGJQ010000020">
    <property type="protein sequence ID" value="KAJ3179683.1"/>
    <property type="molecule type" value="Genomic_DNA"/>
</dbReference>
<dbReference type="Pfam" id="PF14604">
    <property type="entry name" value="SH3_9"/>
    <property type="match status" value="1"/>
</dbReference>
<evidence type="ECO:0000313" key="7">
    <source>
        <dbReference type="Proteomes" id="UP001212152"/>
    </source>
</evidence>
<feature type="region of interest" description="Disordered" evidence="4">
    <location>
        <begin position="671"/>
        <end position="695"/>
    </location>
</feature>
<feature type="region of interest" description="Disordered" evidence="4">
    <location>
        <begin position="608"/>
        <end position="647"/>
    </location>
</feature>
<feature type="compositionally biased region" description="Low complexity" evidence="4">
    <location>
        <begin position="794"/>
        <end position="826"/>
    </location>
</feature>
<feature type="compositionally biased region" description="Polar residues" evidence="4">
    <location>
        <begin position="502"/>
        <end position="525"/>
    </location>
</feature>
<feature type="compositionally biased region" description="Pro residues" evidence="4">
    <location>
        <begin position="681"/>
        <end position="690"/>
    </location>
</feature>
<feature type="compositionally biased region" description="Low complexity" evidence="4">
    <location>
        <begin position="632"/>
        <end position="647"/>
    </location>
</feature>
<dbReference type="InterPro" id="IPR036028">
    <property type="entry name" value="SH3-like_dom_sf"/>
</dbReference>
<evidence type="ECO:0000256" key="1">
    <source>
        <dbReference type="ARBA" id="ARBA00022443"/>
    </source>
</evidence>
<reference evidence="6" key="1">
    <citation type="submission" date="2020-05" db="EMBL/GenBank/DDBJ databases">
        <title>Phylogenomic resolution of chytrid fungi.</title>
        <authorList>
            <person name="Stajich J.E."/>
            <person name="Amses K."/>
            <person name="Simmons R."/>
            <person name="Seto K."/>
            <person name="Myers J."/>
            <person name="Bonds A."/>
            <person name="Quandt C.A."/>
            <person name="Barry K."/>
            <person name="Liu P."/>
            <person name="Grigoriev I."/>
            <person name="Longcore J.E."/>
            <person name="James T.Y."/>
        </authorList>
    </citation>
    <scope>NUCLEOTIDE SEQUENCE</scope>
    <source>
        <strain evidence="6">JEL0379</strain>
    </source>
</reference>
<feature type="compositionally biased region" description="Low complexity" evidence="4">
    <location>
        <begin position="12"/>
        <end position="22"/>
    </location>
</feature>
<feature type="region of interest" description="Disordered" evidence="4">
    <location>
        <begin position="1"/>
        <end position="41"/>
    </location>
</feature>
<dbReference type="SUPFAM" id="SSF50044">
    <property type="entry name" value="SH3-domain"/>
    <property type="match status" value="2"/>
</dbReference>
<feature type="region of interest" description="Disordered" evidence="4">
    <location>
        <begin position="708"/>
        <end position="892"/>
    </location>
</feature>
<feature type="compositionally biased region" description="Pro residues" evidence="4">
    <location>
        <begin position="1126"/>
        <end position="1152"/>
    </location>
</feature>
<proteinExistence type="predicted"/>
<dbReference type="PROSITE" id="PS50002">
    <property type="entry name" value="SH3"/>
    <property type="match status" value="2"/>
</dbReference>
<feature type="compositionally biased region" description="Low complexity" evidence="4">
    <location>
        <begin position="723"/>
        <end position="739"/>
    </location>
</feature>
<comment type="caution">
    <text evidence="6">The sequence shown here is derived from an EMBL/GenBank/DDBJ whole genome shotgun (WGS) entry which is preliminary data.</text>
</comment>
<feature type="domain" description="SH3" evidence="5">
    <location>
        <begin position="520"/>
        <end position="581"/>
    </location>
</feature>
<keyword evidence="7" id="KW-1185">Reference proteome</keyword>
<feature type="region of interest" description="Disordered" evidence="4">
    <location>
        <begin position="400"/>
        <end position="526"/>
    </location>
</feature>
<protein>
    <recommendedName>
        <fullName evidence="5">SH3 domain-containing protein</fullName>
    </recommendedName>
</protein>
<dbReference type="SMART" id="SM00326">
    <property type="entry name" value="SH3"/>
    <property type="match status" value="2"/>
</dbReference>
<keyword evidence="2" id="KW-0677">Repeat</keyword>
<feature type="compositionally biased region" description="Low complexity" evidence="4">
    <location>
        <begin position="858"/>
        <end position="879"/>
    </location>
</feature>
<dbReference type="Proteomes" id="UP001212152">
    <property type="component" value="Unassembled WGS sequence"/>
</dbReference>
<dbReference type="Gene3D" id="2.30.30.40">
    <property type="entry name" value="SH3 Domains"/>
    <property type="match status" value="2"/>
</dbReference>
<gene>
    <name evidence="6" type="ORF">HDU87_002889</name>
</gene>
<feature type="compositionally biased region" description="Low complexity" evidence="4">
    <location>
        <begin position="1153"/>
        <end position="1162"/>
    </location>
</feature>
<feature type="non-terminal residue" evidence="6">
    <location>
        <position position="1260"/>
    </location>
</feature>
<evidence type="ECO:0000256" key="2">
    <source>
        <dbReference type="ARBA" id="ARBA00022737"/>
    </source>
</evidence>
<keyword evidence="1 3" id="KW-0728">SH3 domain</keyword>
<organism evidence="6 7">
    <name type="scientific">Geranomyces variabilis</name>
    <dbReference type="NCBI Taxonomy" id="109894"/>
    <lineage>
        <taxon>Eukaryota</taxon>
        <taxon>Fungi</taxon>
        <taxon>Fungi incertae sedis</taxon>
        <taxon>Chytridiomycota</taxon>
        <taxon>Chytridiomycota incertae sedis</taxon>
        <taxon>Chytridiomycetes</taxon>
        <taxon>Spizellomycetales</taxon>
        <taxon>Powellomycetaceae</taxon>
        <taxon>Geranomyces</taxon>
    </lineage>
</organism>
<accession>A0AAD5TNE6</accession>
<dbReference type="InterPro" id="IPR051759">
    <property type="entry name" value="LIM-SH3_domain_protein"/>
</dbReference>
<dbReference type="Pfam" id="PF00018">
    <property type="entry name" value="SH3_1"/>
    <property type="match status" value="1"/>
</dbReference>
<dbReference type="InterPro" id="IPR001452">
    <property type="entry name" value="SH3_domain"/>
</dbReference>
<name>A0AAD5TNE6_9FUNG</name>
<evidence type="ECO:0000256" key="3">
    <source>
        <dbReference type="PROSITE-ProRule" id="PRU00192"/>
    </source>
</evidence>
<feature type="region of interest" description="Disordered" evidence="4">
    <location>
        <begin position="906"/>
        <end position="938"/>
    </location>
</feature>
<dbReference type="PANTHER" id="PTHR46218">
    <property type="entry name" value="LASP"/>
    <property type="match status" value="1"/>
</dbReference>
<evidence type="ECO:0000313" key="6">
    <source>
        <dbReference type="EMBL" id="KAJ3179683.1"/>
    </source>
</evidence>
<evidence type="ECO:0000259" key="5">
    <source>
        <dbReference type="PROSITE" id="PS50002"/>
    </source>
</evidence>
<feature type="region of interest" description="Disordered" evidence="4">
    <location>
        <begin position="992"/>
        <end position="1015"/>
    </location>
</feature>
<sequence length="1260" mass="132154">MPALGKSSPVAPDTTTTSNGNSTPPPPLLQDFSGTTPVLTAESPSEGLSLAIYLKEYRPHAASYPAASPTTPTAHINARGPMTPVLRVESTSTALAGTLRVVNSGTPFVSPRLAVMLFTGQGRTGMPVNDPEAPSAAGLHSRPIARSATYIWKEPVLVEAGTNDFTFTLPLSSIIPPTLNTFSSLHSNRLDVWHSLFVKMRRTELDHVVSRQDLVIHKCLPESVKCSKKKTRNKTATGSIADGLIEFKAEGADMCDIDNPATHVMFQAFRNNIVGNCVLIDSVECQWKERISLREGRGGAVTRLERALHPAIRQVMTPDASDTPLSFAPLFNVPIQPDGEFDSVKITHEVVFTIEYFATPLAGQVTKELVVVPVRFLASTAGPPAPPVFTANSSSYFPPGAGAGAGSGGAPPTPSPSDTTATTTTTTTTTTSATTARDSRNSRNSLTGSPSPNDSRSVVAGQQQQPILALPRAPSPQPPILRSQRLMPENESRSASAPLRPQPSSQPERRASQNSSTPHSAGQQYRSEHDFYPAESDELALAAGDVVVIFQSFDDGWASGRNLRTNAEGFFPVNALEGTAWRASEAAKVGLQVPPVLPTGRLATCKRQASRLPGARRVGRTLAGAGAGGEDGAPSAAGASTSTSSSASSVTAVDSASSYRHSSLPVSVPVPAQAQSRNSMPPMPPPPPPAHSSSSLFAAGVPQVYVTVPNEPWQGGDSGQRHSSPPSSQAPATTTTTTPGNNDASSFIPTHLVHGYDRDTGLPTPRFEYEPPQLPPASPADFNNNPAQAAAGVSNAPSVSSFGSSPSAATAANSNQQQQHQHQHQQARPFASEPLTPASPAHTTPPSQASSVDTSFTQPHSVPSSQLPSPHSPPVYNGGSSNGGGGSESGEAMSTLDQINMYALQASQQHEQEQREQQQQQHAFGLSGPPNPPHQMQFWDPRAAPHQQIGIDRQHHHHHGVAASGGLQSYPGHLRHRPTSYLPAVAHPVPIQQQQPPRVSSPGSVSSSSYDAAPSGVTTASAAAAAAGAGGAFLLTTSSVDAVAVPRTSMIMGASPPAMAIPAQAARTYRTVREFRPQDGGEIELRIGDALTLEESHPSGWCLGMNLNSGQRGYFPATSVVALEDFPPPQPQLPPPVVIPHPALPPPPPPPTSSSSLSSSSKHAAHNSPPPPAPPAQAHSPATPMSNGHPTSLPLSLAESVLPQLQQQHVPGAKPSAESIAVLLQVLDEDMLAGLVDPQSYVESRRRLLTAAMQAKKEHR</sequence>